<dbReference type="OrthoDB" id="9772407at2"/>
<dbReference type="GO" id="GO:0005829">
    <property type="term" value="C:cytosol"/>
    <property type="evidence" value="ECO:0007669"/>
    <property type="project" value="UniProtKB-ARBA"/>
</dbReference>
<sequence>MQKRTLGRTDLETAPLIFGGNVFGWTLNEKESFDMIDAWLDAGFNMIDTADVYSKWAEGHTGGESEAVLGRYFAARGNRDRITLASKVGMEMPEAGRGLSRDWITREVEASLKRLNTDYLDLYFAHTDDQNTPLDETMAAFDRLVQDGKVRYLGASNYDGSRLMSALGSARDLEVPRYDVLQPHYNLYDRHDFEDDLAEICREHELGVTPYFALASGFLTGKYKKHAGIAGTAREPFLGDYFDDRGMAILDALDEVANSHDTTPAAVALAWLMTRPTVTAPIVSATSNNQLNQLIAATTLELDDTAMTRLDEASRG</sequence>
<keyword evidence="1" id="KW-0560">Oxidoreductase</keyword>
<evidence type="ECO:0000313" key="3">
    <source>
        <dbReference type="EMBL" id="ROO27331.1"/>
    </source>
</evidence>
<dbReference type="InterPro" id="IPR023210">
    <property type="entry name" value="NADP_OxRdtase_dom"/>
</dbReference>
<evidence type="ECO:0000256" key="1">
    <source>
        <dbReference type="ARBA" id="ARBA00023002"/>
    </source>
</evidence>
<dbReference type="Gene3D" id="3.20.20.100">
    <property type="entry name" value="NADP-dependent oxidoreductase domain"/>
    <property type="match status" value="1"/>
</dbReference>
<dbReference type="InterPro" id="IPR050523">
    <property type="entry name" value="AKR_Detox_Biosynth"/>
</dbReference>
<gene>
    <name evidence="3" type="ORF">SAJA_09780</name>
</gene>
<reference evidence="3 4" key="1">
    <citation type="submission" date="2013-10" db="EMBL/GenBank/DDBJ databases">
        <title>Salinisphaera japonica YTM-1 Genome Sequencing.</title>
        <authorList>
            <person name="Lai Q."/>
            <person name="Li C."/>
            <person name="Shao Z."/>
        </authorList>
    </citation>
    <scope>NUCLEOTIDE SEQUENCE [LARGE SCALE GENOMIC DNA]</scope>
    <source>
        <strain evidence="3 4">YTM-1</strain>
    </source>
</reference>
<evidence type="ECO:0000259" key="2">
    <source>
        <dbReference type="Pfam" id="PF00248"/>
    </source>
</evidence>
<feature type="domain" description="NADP-dependent oxidoreductase" evidence="2">
    <location>
        <begin position="15"/>
        <end position="314"/>
    </location>
</feature>
<comment type="caution">
    <text evidence="3">The sequence shown here is derived from an EMBL/GenBank/DDBJ whole genome shotgun (WGS) entry which is preliminary data.</text>
</comment>
<dbReference type="Proteomes" id="UP000285310">
    <property type="component" value="Unassembled WGS sequence"/>
</dbReference>
<evidence type="ECO:0000313" key="4">
    <source>
        <dbReference type="Proteomes" id="UP000285310"/>
    </source>
</evidence>
<name>A0A423PP68_9GAMM</name>
<dbReference type="SUPFAM" id="SSF51430">
    <property type="entry name" value="NAD(P)-linked oxidoreductase"/>
    <property type="match status" value="1"/>
</dbReference>
<dbReference type="FunFam" id="3.20.20.100:FF:000004">
    <property type="entry name" value="Oxidoreductase, aldo/keto reductase"/>
    <property type="match status" value="1"/>
</dbReference>
<organism evidence="3 4">
    <name type="scientific">Salinisphaera japonica YTM-1</name>
    <dbReference type="NCBI Taxonomy" id="1209778"/>
    <lineage>
        <taxon>Bacteria</taxon>
        <taxon>Pseudomonadati</taxon>
        <taxon>Pseudomonadota</taxon>
        <taxon>Gammaproteobacteria</taxon>
        <taxon>Salinisphaerales</taxon>
        <taxon>Salinisphaeraceae</taxon>
        <taxon>Salinisphaera</taxon>
    </lineage>
</organism>
<dbReference type="CDD" id="cd19081">
    <property type="entry name" value="AKR_AKR9C1"/>
    <property type="match status" value="1"/>
</dbReference>
<accession>A0A423PP68</accession>
<dbReference type="PANTHER" id="PTHR43364:SF6">
    <property type="entry name" value="OXIDOREDUCTASE-RELATED"/>
    <property type="match status" value="1"/>
</dbReference>
<dbReference type="InParanoid" id="A0A423PP68"/>
<dbReference type="RefSeq" id="WP_123658451.1">
    <property type="nucleotide sequence ID" value="NZ_AYKG01000028.1"/>
</dbReference>
<proteinExistence type="predicted"/>
<dbReference type="PANTHER" id="PTHR43364">
    <property type="entry name" value="NADH-SPECIFIC METHYLGLYOXAL REDUCTASE-RELATED"/>
    <property type="match status" value="1"/>
</dbReference>
<dbReference type="InterPro" id="IPR036812">
    <property type="entry name" value="NAD(P)_OxRdtase_dom_sf"/>
</dbReference>
<dbReference type="GO" id="GO:0016491">
    <property type="term" value="F:oxidoreductase activity"/>
    <property type="evidence" value="ECO:0007669"/>
    <property type="project" value="UniProtKB-KW"/>
</dbReference>
<dbReference type="Pfam" id="PF00248">
    <property type="entry name" value="Aldo_ket_red"/>
    <property type="match status" value="1"/>
</dbReference>
<protein>
    <submittedName>
        <fullName evidence="3">NADP-dependent aryl-alcohol dehydrogenase</fullName>
    </submittedName>
</protein>
<keyword evidence="4" id="KW-1185">Reference proteome</keyword>
<dbReference type="AlphaFoldDB" id="A0A423PP68"/>
<dbReference type="EMBL" id="AYKG01000028">
    <property type="protein sequence ID" value="ROO27331.1"/>
    <property type="molecule type" value="Genomic_DNA"/>
</dbReference>